<gene>
    <name evidence="3" type="ORF">OSB04_un001715</name>
</gene>
<feature type="region of interest" description="Disordered" evidence="1">
    <location>
        <begin position="447"/>
        <end position="484"/>
    </location>
</feature>
<feature type="domain" description="Reverse transcriptase" evidence="2">
    <location>
        <begin position="955"/>
        <end position="1234"/>
    </location>
</feature>
<dbReference type="CDD" id="cd01650">
    <property type="entry name" value="RT_nLTR_like"/>
    <property type="match status" value="1"/>
</dbReference>
<dbReference type="Pfam" id="PF00078">
    <property type="entry name" value="RVT_1"/>
    <property type="match status" value="1"/>
</dbReference>
<feature type="compositionally biased region" description="Basic and acidic residues" evidence="1">
    <location>
        <begin position="333"/>
        <end position="345"/>
    </location>
</feature>
<sequence>MEPGDGLGDDDPTMVVTDVLSGDEDSGSDEVPPVGRTSVFTRLQQDTRLQFSQKEMNFAKALGKEDNSALSFFPLTSKDQTCVRIPKELATEVLQTHKSTLFGYFLGPRLHFPVVERYVKAAWGKFGFSDAMMNNNGIYFFKFNDFGGSNQVVEAGPLMIRGVPLFVEHWDPVKGLTKPVHTTCPLWVKLHNVPLVAFNKEGLSRIASALGVPKQMDACTASMCDKAWGRPGFAKVLIETWAVGELKRELQVLIPNLNGGDDARVVIKVEYDWEPSQCSHCLVFGHKASSCAKAMIAQKSKGKQNVVDDQGFTKVQRKQWRPKVDVGSTSGTKGDDFMQKEDHQAEPVSSLPNEVPLNASDTRVASETVISSVQPQVEQVNVLDQRGVGEHQLHGKDRDILLEKSGSQVGTGLAPQNISVARHLTVPLEVPLRTILKNTNRFSPLAEEGVSRDKGKEQTKNVVVSAKTNLDAPRKGTPRHSNRGKQDEVKNLIHLYNINICAIVETHVRLEALDQVCRCTFGRWSWVSNQVTCTYGTRIILAWDPSLFDVMVLDMNSQCLHAQVRVRGSDVAFFATIVYGANRGVERQLLWTELRKFHTLMGSNPWVITGDFNALLFPHDALGGSSIRNSEMAEFSDCVEDIEVFDLRYTGIQYTWCQKPKDESGLRRKLDRVLANVGFTSEFANASVRFLPRGVSDHSPSLLMFKAGIRRRRWGFKFDNYLVHNSRFIPIVADVWNQQVVGTFMFRVTHKLKRLKKPLRELRNTHGDLHLRAAKLKTELDVVQLAADMDPFSRALREDVELLRIAYQQARIDEECAARQRAKVKWLREGDANTKYFHMVVKEKRHAQQIHSVRKTDGSFVFDDEVPVAFVDNLKVLLGTRDEDLVPEMPSHLFVNTLPIGDALHMIRPIEDADIRNAIFSIGNDKAPGSDGYSARFFKAAWNIVGGDVMTAIHNFFYRSKLDKELNHTLLCLLPKSPNASSVSDFRPISCCTVLYKCISKIIVERMKPYLDGLVSKSQSAFIPGRRIVDNILMAHELVVGYHLHTGQPRCAFKIDIRKAYDMVDWRFLFNMLAGVGFHPALIRWIEEMVSTTSYSISLNGETHGFFKGARGIRQGDPLSPYLFTLVMEGFSMIFKECIREASTFGYHPGCQELEITHLCFADDLFVFTSGDVGSVDILKRALQLFSAKSGLSPSLEKSEVFFGNVGSEMQEAIIECLPFKPGTFPIRYLGVPLSPISLKVAEYGGLIAKVKARINNWKSKFLSFGGRKQLVISVLQSLQLYWMAVFLFPSTVVHELEALCRDFLWAQGNSSKGKCKVAWDVVCRPTSCGGLGIKRLAVWNRALLSKHLWDICSNRNSLWVSWISRFYVRQESFWAIRPNPRWSWSFRKLLTLRPEIRPYIHVRIGDGKTTNAWEDNWYGTRLSEFISYRAVHNAGFATTWKVSDLLSVLEGSWPNDWLGRFPQLVNNRIPVINDGEPDTIFWDDDTSGSFSIRSVYTSLIGRFTEVPWWKSVWFKGHIPKHAFCLWIACVRRLPTQDRLASWKHDPPDLLCPLCGTGPDSHNHLFFTCSFSKEVWTSVRLKWDWNGFPDSWDDIVITISDVSTAPKRFTLKLALAASVYAIWRERNRRLFRGDKRTTLSLTKDIFEVVRMRQAWKKSSSQPDLSYDVGVT</sequence>
<evidence type="ECO:0000313" key="4">
    <source>
        <dbReference type="Proteomes" id="UP001172457"/>
    </source>
</evidence>
<dbReference type="PROSITE" id="PS50878">
    <property type="entry name" value="RT_POL"/>
    <property type="match status" value="1"/>
</dbReference>
<dbReference type="InterPro" id="IPR043502">
    <property type="entry name" value="DNA/RNA_pol_sf"/>
</dbReference>
<dbReference type="PANTHER" id="PTHR33116:SF84">
    <property type="entry name" value="RNA-DIRECTED DNA POLYMERASE"/>
    <property type="match status" value="1"/>
</dbReference>
<proteinExistence type="predicted"/>
<organism evidence="3 4">
    <name type="scientific">Centaurea solstitialis</name>
    <name type="common">yellow star-thistle</name>
    <dbReference type="NCBI Taxonomy" id="347529"/>
    <lineage>
        <taxon>Eukaryota</taxon>
        <taxon>Viridiplantae</taxon>
        <taxon>Streptophyta</taxon>
        <taxon>Embryophyta</taxon>
        <taxon>Tracheophyta</taxon>
        <taxon>Spermatophyta</taxon>
        <taxon>Magnoliopsida</taxon>
        <taxon>eudicotyledons</taxon>
        <taxon>Gunneridae</taxon>
        <taxon>Pentapetalae</taxon>
        <taxon>asterids</taxon>
        <taxon>campanulids</taxon>
        <taxon>Asterales</taxon>
        <taxon>Asteraceae</taxon>
        <taxon>Carduoideae</taxon>
        <taxon>Cardueae</taxon>
        <taxon>Centaureinae</taxon>
        <taxon>Centaurea</taxon>
    </lineage>
</organism>
<dbReference type="InterPro" id="IPR036691">
    <property type="entry name" value="Endo/exonu/phosph_ase_sf"/>
</dbReference>
<dbReference type="Pfam" id="PF13966">
    <property type="entry name" value="zf-RVT"/>
    <property type="match status" value="1"/>
</dbReference>
<evidence type="ECO:0000259" key="2">
    <source>
        <dbReference type="PROSITE" id="PS50878"/>
    </source>
</evidence>
<dbReference type="Pfam" id="PF14111">
    <property type="entry name" value="DUF4283"/>
    <property type="match status" value="1"/>
</dbReference>
<dbReference type="InterPro" id="IPR025558">
    <property type="entry name" value="DUF4283"/>
</dbReference>
<protein>
    <recommendedName>
        <fullName evidence="2">Reverse transcriptase domain-containing protein</fullName>
    </recommendedName>
</protein>
<keyword evidence="4" id="KW-1185">Reference proteome</keyword>
<dbReference type="InterPro" id="IPR026960">
    <property type="entry name" value="RVT-Znf"/>
</dbReference>
<feature type="compositionally biased region" description="Basic and acidic residues" evidence="1">
    <location>
        <begin position="449"/>
        <end position="459"/>
    </location>
</feature>
<dbReference type="InterPro" id="IPR000477">
    <property type="entry name" value="RT_dom"/>
</dbReference>
<reference evidence="3" key="1">
    <citation type="submission" date="2023-03" db="EMBL/GenBank/DDBJ databases">
        <title>Chromosome-scale reference genome and RAD-based genetic map of yellow starthistle (Centaurea solstitialis) reveal putative structural variation and QTLs associated with invader traits.</title>
        <authorList>
            <person name="Reatini B."/>
            <person name="Cang F.A."/>
            <person name="Jiang Q."/>
            <person name="Mckibben M.T.W."/>
            <person name="Barker M.S."/>
            <person name="Rieseberg L.H."/>
            <person name="Dlugosch K.M."/>
        </authorList>
    </citation>
    <scope>NUCLEOTIDE SEQUENCE</scope>
    <source>
        <strain evidence="3">CAN-66</strain>
        <tissue evidence="3">Leaf</tissue>
    </source>
</reference>
<accession>A0AA38W2D8</accession>
<name>A0AA38W2D8_9ASTR</name>
<dbReference type="SUPFAM" id="SSF56219">
    <property type="entry name" value="DNase I-like"/>
    <property type="match status" value="1"/>
</dbReference>
<evidence type="ECO:0000313" key="3">
    <source>
        <dbReference type="EMBL" id="KAJ9535204.1"/>
    </source>
</evidence>
<dbReference type="EMBL" id="JARYMX010000518">
    <property type="protein sequence ID" value="KAJ9535204.1"/>
    <property type="molecule type" value="Genomic_DNA"/>
</dbReference>
<feature type="region of interest" description="Disordered" evidence="1">
    <location>
        <begin position="318"/>
        <end position="355"/>
    </location>
</feature>
<dbReference type="Gene3D" id="3.60.10.10">
    <property type="entry name" value="Endonuclease/exonuclease/phosphatase"/>
    <property type="match status" value="1"/>
</dbReference>
<dbReference type="Proteomes" id="UP001172457">
    <property type="component" value="Unassembled WGS sequence"/>
</dbReference>
<feature type="region of interest" description="Disordered" evidence="1">
    <location>
        <begin position="1"/>
        <end position="35"/>
    </location>
</feature>
<dbReference type="SUPFAM" id="SSF56672">
    <property type="entry name" value="DNA/RNA polymerases"/>
    <property type="match status" value="1"/>
</dbReference>
<evidence type="ECO:0000256" key="1">
    <source>
        <dbReference type="SAM" id="MobiDB-lite"/>
    </source>
</evidence>
<dbReference type="PANTHER" id="PTHR33116">
    <property type="entry name" value="REVERSE TRANSCRIPTASE ZINC-BINDING DOMAIN-CONTAINING PROTEIN-RELATED-RELATED"/>
    <property type="match status" value="1"/>
</dbReference>
<comment type="caution">
    <text evidence="3">The sequence shown here is derived from an EMBL/GenBank/DDBJ whole genome shotgun (WGS) entry which is preliminary data.</text>
</comment>